<dbReference type="RefSeq" id="WP_123814930.1">
    <property type="nucleotide sequence ID" value="NZ_RKQZ01000001.1"/>
</dbReference>
<feature type="transmembrane region" description="Helical" evidence="2">
    <location>
        <begin position="32"/>
        <end position="58"/>
    </location>
</feature>
<proteinExistence type="predicted"/>
<evidence type="ECO:0000256" key="2">
    <source>
        <dbReference type="SAM" id="Phobius"/>
    </source>
</evidence>
<dbReference type="AlphaFoldDB" id="A0A3N4YRD9"/>
<dbReference type="EMBL" id="RKQZ01000001">
    <property type="protein sequence ID" value="RPF21944.1"/>
    <property type="molecule type" value="Genomic_DNA"/>
</dbReference>
<evidence type="ECO:0000256" key="1">
    <source>
        <dbReference type="SAM" id="MobiDB-lite"/>
    </source>
</evidence>
<evidence type="ECO:0000313" key="3">
    <source>
        <dbReference type="EMBL" id="RPF21944.1"/>
    </source>
</evidence>
<keyword evidence="2" id="KW-0472">Membrane</keyword>
<dbReference type="Proteomes" id="UP000280501">
    <property type="component" value="Unassembled WGS sequence"/>
</dbReference>
<dbReference type="Pfam" id="PF14014">
    <property type="entry name" value="DUF4230"/>
    <property type="match status" value="1"/>
</dbReference>
<name>A0A3N4YRD9_9MICO</name>
<accession>A0A3N4YRD9</accession>
<gene>
    <name evidence="3" type="ORF">EDD34_2584</name>
</gene>
<reference evidence="3 4" key="1">
    <citation type="submission" date="2018-11" db="EMBL/GenBank/DDBJ databases">
        <title>Sequencing the genomes of 1000 actinobacteria strains.</title>
        <authorList>
            <person name="Klenk H.-P."/>
        </authorList>
    </citation>
    <scope>NUCLEOTIDE SEQUENCE [LARGE SCALE GENOMIC DNA]</scope>
    <source>
        <strain evidence="3 4">DSM 15700</strain>
    </source>
</reference>
<sequence>MDDTAGRAGHTGAGDGTRPPSSGTRRARRMPAWLAGTIGALAGLAVASGIVAGVLAGLKDDFRDAFVRVLLDNLNPFTTSEVDHSTEPVLLGMRDLARFVAAEAEYQVLVDLEQDVKYLPGWLAGSRLTLVVNGSVESYVEFSDLDPDAIEISRDGTAVTVTVPEPELAEPRVDLASSHALSEDRGLVDRVGDLFETDTDVRQEALAQGADKIAAAAEESELTGRARENTTRTLEALITSLGYESVTVEFEETGAG</sequence>
<organism evidence="3 4">
    <name type="scientific">Myceligenerans xiligouense</name>
    <dbReference type="NCBI Taxonomy" id="253184"/>
    <lineage>
        <taxon>Bacteria</taxon>
        <taxon>Bacillati</taxon>
        <taxon>Actinomycetota</taxon>
        <taxon>Actinomycetes</taxon>
        <taxon>Micrococcales</taxon>
        <taxon>Promicromonosporaceae</taxon>
        <taxon>Myceligenerans</taxon>
    </lineage>
</organism>
<comment type="caution">
    <text evidence="3">The sequence shown here is derived from an EMBL/GenBank/DDBJ whole genome shotgun (WGS) entry which is preliminary data.</text>
</comment>
<dbReference type="OrthoDB" id="3366858at2"/>
<keyword evidence="2" id="KW-0812">Transmembrane</keyword>
<feature type="region of interest" description="Disordered" evidence="1">
    <location>
        <begin position="1"/>
        <end position="27"/>
    </location>
</feature>
<evidence type="ECO:0000313" key="4">
    <source>
        <dbReference type="Proteomes" id="UP000280501"/>
    </source>
</evidence>
<keyword evidence="2" id="KW-1133">Transmembrane helix</keyword>
<protein>
    <submittedName>
        <fullName evidence="3">Uncharacterized protein DUF4230</fullName>
    </submittedName>
</protein>
<keyword evidence="4" id="KW-1185">Reference proteome</keyword>
<dbReference type="InterPro" id="IPR025324">
    <property type="entry name" value="DUF4230"/>
</dbReference>